<dbReference type="Gene3D" id="1.25.40.10">
    <property type="entry name" value="Tetratricopeptide repeat domain"/>
    <property type="match status" value="3"/>
</dbReference>
<accession>A0AAX3BB76</accession>
<sequence>MAMIDVLSLWILATVVLLLAGVVAWSFWAVFLSQTIEHRVQKLYKKGEYQECIRLISDRLEKNENISHKERLFLLYYLARSYESLNQVVSALQFYQEASRVAGPKHPLYHDLLLAVVNLYQRQQNYKEALAYAMMVLQQKEDHPYALLKAAECQYALHHNKKARELLEKLLKKRPGVLDGRFLYGKILYETGHAAFALKEWELLIRYHYQEGRVWFYYARCLENVRKYFDALSAYETFLKQYASGYPEERYKSWQAVIQIWIKLKEYHKGIQYVSEYLAQPAPEDIKKELLYLYANLLWNTGEEYQSLKNIERIYMMDPQFRDVKVTYEMYKKLLPHSYLSQYFTSREDVFLSVCKRLLGRTPFQEVVVNADVAIYGKGSFYVVFWRHIEAISHSKLTDMMVLLTSSENLPSSVEMYSLMGVREDAVLHELLKKSHLVEGQEFIQAVKEVVG</sequence>
<dbReference type="GO" id="GO:0000127">
    <property type="term" value="C:transcription factor TFIIIC complex"/>
    <property type="evidence" value="ECO:0007669"/>
    <property type="project" value="TreeGrafter"/>
</dbReference>
<dbReference type="RefSeq" id="WP_271434458.1">
    <property type="nucleotide sequence ID" value="NZ_CP073355.1"/>
</dbReference>
<organism evidence="1 2">
    <name type="scientific">Thermospira aquatica</name>
    <dbReference type="NCBI Taxonomy" id="2828656"/>
    <lineage>
        <taxon>Bacteria</taxon>
        <taxon>Pseudomonadati</taxon>
        <taxon>Spirochaetota</taxon>
        <taxon>Spirochaetia</taxon>
        <taxon>Brevinematales</taxon>
        <taxon>Thermospiraceae</taxon>
        <taxon>Thermospira</taxon>
    </lineage>
</organism>
<dbReference type="AlphaFoldDB" id="A0AAX3BB76"/>
<evidence type="ECO:0000313" key="1">
    <source>
        <dbReference type="EMBL" id="URA09331.1"/>
    </source>
</evidence>
<dbReference type="InterPro" id="IPR039340">
    <property type="entry name" value="Tfc4/TFIIIC-102/Sfc4"/>
</dbReference>
<evidence type="ECO:0000313" key="2">
    <source>
        <dbReference type="Proteomes" id="UP001056539"/>
    </source>
</evidence>
<dbReference type="InterPro" id="IPR019734">
    <property type="entry name" value="TPR_rpt"/>
</dbReference>
<dbReference type="SUPFAM" id="SSF48452">
    <property type="entry name" value="TPR-like"/>
    <property type="match status" value="2"/>
</dbReference>
<protein>
    <submittedName>
        <fullName evidence="1">Tetratricopeptide repeat protein</fullName>
    </submittedName>
</protein>
<name>A0AAX3BB76_9SPIR</name>
<dbReference type="GO" id="GO:0006383">
    <property type="term" value="P:transcription by RNA polymerase III"/>
    <property type="evidence" value="ECO:0007669"/>
    <property type="project" value="InterPro"/>
</dbReference>
<dbReference type="SMART" id="SM00028">
    <property type="entry name" value="TPR"/>
    <property type="match status" value="3"/>
</dbReference>
<dbReference type="KEGG" id="taqu:KDW03_07500"/>
<reference evidence="1" key="1">
    <citation type="submission" date="2021-04" db="EMBL/GenBank/DDBJ databases">
        <authorList>
            <person name="Postec A."/>
        </authorList>
    </citation>
    <scope>NUCLEOTIDE SEQUENCE</scope>
    <source>
        <strain evidence="1">F1F22</strain>
    </source>
</reference>
<keyword evidence="2" id="KW-1185">Reference proteome</keyword>
<dbReference type="PANTHER" id="PTHR23082:SF0">
    <property type="entry name" value="GENERAL TRANSCRIPTION FACTOR 3C POLYPEPTIDE 3"/>
    <property type="match status" value="1"/>
</dbReference>
<dbReference type="InterPro" id="IPR011990">
    <property type="entry name" value="TPR-like_helical_dom_sf"/>
</dbReference>
<proteinExistence type="predicted"/>
<gene>
    <name evidence="1" type="ORF">KDW03_07500</name>
</gene>
<dbReference type="Pfam" id="PF14559">
    <property type="entry name" value="TPR_19"/>
    <property type="match status" value="1"/>
</dbReference>
<dbReference type="EMBL" id="CP073355">
    <property type="protein sequence ID" value="URA09331.1"/>
    <property type="molecule type" value="Genomic_DNA"/>
</dbReference>
<reference evidence="1" key="2">
    <citation type="submission" date="2022-06" db="EMBL/GenBank/DDBJ databases">
        <title>Thermospira aquatica gen. nov., sp. nov.</title>
        <authorList>
            <person name="Ben Ali Gam Z."/>
            <person name="Labat M."/>
        </authorList>
    </citation>
    <scope>NUCLEOTIDE SEQUENCE</scope>
    <source>
        <strain evidence="1">F1F22</strain>
    </source>
</reference>
<dbReference type="Proteomes" id="UP001056539">
    <property type="component" value="Chromosome"/>
</dbReference>
<dbReference type="PANTHER" id="PTHR23082">
    <property type="entry name" value="TRANSCRIPTION INITIATION FACTOR IIIC TFIIIC , POLYPEPTIDE 3-RELATED"/>
    <property type="match status" value="1"/>
</dbReference>